<evidence type="ECO:0000313" key="6">
    <source>
        <dbReference type="Proteomes" id="UP000279446"/>
    </source>
</evidence>
<proteinExistence type="predicted"/>
<dbReference type="PANTHER" id="PTHR42951">
    <property type="entry name" value="METALLO-BETA-LACTAMASE DOMAIN-CONTAINING"/>
    <property type="match status" value="1"/>
</dbReference>
<dbReference type="CDD" id="cd07721">
    <property type="entry name" value="yflN-like_MBL-fold"/>
    <property type="match status" value="1"/>
</dbReference>
<evidence type="ECO:0000259" key="4">
    <source>
        <dbReference type="SMART" id="SM00849"/>
    </source>
</evidence>
<evidence type="ECO:0000313" key="5">
    <source>
        <dbReference type="EMBL" id="RUT43936.1"/>
    </source>
</evidence>
<keyword evidence="5" id="KW-0378">Hydrolase</keyword>
<dbReference type="Gene3D" id="3.60.15.10">
    <property type="entry name" value="Ribonuclease Z/Hydroxyacylglutathione hydrolase-like"/>
    <property type="match status" value="1"/>
</dbReference>
<dbReference type="SMART" id="SM00849">
    <property type="entry name" value="Lactamase_B"/>
    <property type="match status" value="1"/>
</dbReference>
<reference evidence="5 6" key="1">
    <citation type="submission" date="2018-12" db="EMBL/GenBank/DDBJ databases">
        <authorList>
            <person name="Sun L."/>
            <person name="Chen Z."/>
        </authorList>
    </citation>
    <scope>NUCLEOTIDE SEQUENCE [LARGE SCALE GENOMIC DNA]</scope>
    <source>
        <strain evidence="5 6">DSM 15890</strain>
    </source>
</reference>
<dbReference type="InterPro" id="IPR001279">
    <property type="entry name" value="Metallo-B-lactamas"/>
</dbReference>
<comment type="function">
    <text evidence="2">Counteracts the endogenous Pycsar antiviral defense system. Phosphodiesterase that enables metal-dependent hydrolysis of host cyclic nucleotide Pycsar defense signals such as cCMP and cUMP.</text>
</comment>
<keyword evidence="6" id="KW-1185">Reference proteome</keyword>
<evidence type="ECO:0000256" key="1">
    <source>
        <dbReference type="ARBA" id="ARBA00034221"/>
    </source>
</evidence>
<name>A0A433Y5T4_9BACL</name>
<evidence type="ECO:0000256" key="2">
    <source>
        <dbReference type="ARBA" id="ARBA00034301"/>
    </source>
</evidence>
<dbReference type="GO" id="GO:0016787">
    <property type="term" value="F:hydrolase activity"/>
    <property type="evidence" value="ECO:0007669"/>
    <property type="project" value="UniProtKB-KW"/>
</dbReference>
<dbReference type="OrthoDB" id="9802248at2"/>
<comment type="catalytic activity">
    <reaction evidence="3">
        <text>3',5'-cyclic UMP + H2O = UMP + H(+)</text>
        <dbReference type="Rhea" id="RHEA:70575"/>
        <dbReference type="ChEBI" id="CHEBI:15377"/>
        <dbReference type="ChEBI" id="CHEBI:15378"/>
        <dbReference type="ChEBI" id="CHEBI:57865"/>
        <dbReference type="ChEBI" id="CHEBI:184387"/>
    </reaction>
    <physiologicalReaction direction="left-to-right" evidence="3">
        <dbReference type="Rhea" id="RHEA:70576"/>
    </physiologicalReaction>
</comment>
<dbReference type="PANTHER" id="PTHR42951:SF9">
    <property type="entry name" value="METAL-DEPENDENT HYDROLASE"/>
    <property type="match status" value="1"/>
</dbReference>
<dbReference type="Proteomes" id="UP000279446">
    <property type="component" value="Unassembled WGS sequence"/>
</dbReference>
<accession>A0A433Y5T4</accession>
<dbReference type="Pfam" id="PF00753">
    <property type="entry name" value="Lactamase_B"/>
    <property type="match status" value="1"/>
</dbReference>
<feature type="domain" description="Metallo-beta-lactamase" evidence="4">
    <location>
        <begin position="20"/>
        <end position="212"/>
    </location>
</feature>
<protein>
    <submittedName>
        <fullName evidence="5">MBL fold metallo-hydrolase</fullName>
    </submittedName>
</protein>
<evidence type="ECO:0000256" key="3">
    <source>
        <dbReference type="ARBA" id="ARBA00048505"/>
    </source>
</evidence>
<dbReference type="InterPro" id="IPR050855">
    <property type="entry name" value="NDM-1-like"/>
</dbReference>
<dbReference type="EMBL" id="RZNY01000016">
    <property type="protein sequence ID" value="RUT43936.1"/>
    <property type="molecule type" value="Genomic_DNA"/>
</dbReference>
<dbReference type="AlphaFoldDB" id="A0A433Y5T4"/>
<gene>
    <name evidence="5" type="ORF">EJP82_18505</name>
</gene>
<dbReference type="RefSeq" id="WP_127193558.1">
    <property type="nucleotide sequence ID" value="NZ_RZNY01000016.1"/>
</dbReference>
<organism evidence="5 6">
    <name type="scientific">Paenibacillus anaericanus</name>
    <dbReference type="NCBI Taxonomy" id="170367"/>
    <lineage>
        <taxon>Bacteria</taxon>
        <taxon>Bacillati</taxon>
        <taxon>Bacillota</taxon>
        <taxon>Bacilli</taxon>
        <taxon>Bacillales</taxon>
        <taxon>Paenibacillaceae</taxon>
        <taxon>Paenibacillus</taxon>
    </lineage>
</organism>
<comment type="caution">
    <text evidence="5">The sequence shown here is derived from an EMBL/GenBank/DDBJ whole genome shotgun (WGS) entry which is preliminary data.</text>
</comment>
<comment type="catalytic activity">
    <reaction evidence="1">
        <text>3',5'-cyclic CMP + H2O = CMP + H(+)</text>
        <dbReference type="Rhea" id="RHEA:72675"/>
        <dbReference type="ChEBI" id="CHEBI:15377"/>
        <dbReference type="ChEBI" id="CHEBI:15378"/>
        <dbReference type="ChEBI" id="CHEBI:58003"/>
        <dbReference type="ChEBI" id="CHEBI:60377"/>
    </reaction>
    <physiologicalReaction direction="left-to-right" evidence="1">
        <dbReference type="Rhea" id="RHEA:72676"/>
    </physiologicalReaction>
</comment>
<dbReference type="SUPFAM" id="SSF56281">
    <property type="entry name" value="Metallo-hydrolase/oxidoreductase"/>
    <property type="match status" value="1"/>
</dbReference>
<sequence length="249" mass="26814">MRIIQKENLFQLSFLPRIFPVNCYIVEEENGVTLIDAALPYSVKGIIHTIEKVGKPLSRIVLTHIHNDHVGSLDELKSRFPKVPVYVSSRDARLMDGNLTLDPDEPQTPIRGGVPKALQTRADVLVVDGDEIGSLLVIASPGHTPGSISLLDQRTGALVVGDAIHTRTAVAVSGMMTPLFPFPAMATWNKQVALDSVRKLVALNPTLLAAGHGNLILDPIQAMVSAVKKAELAFGSVSGESERSKPHVT</sequence>
<dbReference type="InterPro" id="IPR036866">
    <property type="entry name" value="RibonucZ/Hydroxyglut_hydro"/>
</dbReference>